<dbReference type="PANTHER" id="PTHR43744:SF6">
    <property type="entry name" value="ABC TRANSPORTER PERMEASE PROTEIN YESQ-RELATED"/>
    <property type="match status" value="1"/>
</dbReference>
<comment type="caution">
    <text evidence="9">The sequence shown here is derived from an EMBL/GenBank/DDBJ whole genome shotgun (WGS) entry which is preliminary data.</text>
</comment>
<dbReference type="InterPro" id="IPR035906">
    <property type="entry name" value="MetI-like_sf"/>
</dbReference>
<feature type="non-terminal residue" evidence="9">
    <location>
        <position position="221"/>
    </location>
</feature>
<keyword evidence="3" id="KW-1003">Cell membrane</keyword>
<feature type="transmembrane region" description="Helical" evidence="7">
    <location>
        <begin position="86"/>
        <end position="104"/>
    </location>
</feature>
<dbReference type="GO" id="GO:0055085">
    <property type="term" value="P:transmembrane transport"/>
    <property type="evidence" value="ECO:0007669"/>
    <property type="project" value="InterPro"/>
</dbReference>
<dbReference type="PANTHER" id="PTHR43744">
    <property type="entry name" value="ABC TRANSPORTER PERMEASE PROTEIN MG189-RELATED-RELATED"/>
    <property type="match status" value="1"/>
</dbReference>
<sequence length="221" mass="26039">MFFLLPFIWMVSTSLKTPAQVWTYPPEWIPRPPSLRSYFEIWTMAPILLFIRNSFIVTGLTIVGMVLSCSMVAFGFARLRFRGRDILFVILLSSMILPPQIYMIPQYLFFTFLGWVDTFKPLYVPYWFAAYLGPFYIFLLRQFFLTIPSELDDAARIDGCSWFGIYTRIMLPLIKPALIVTVIFCFTWTWNDFLTPLIYLGAREKYTLTLGLRYFQSQYGM</sequence>
<dbReference type="CDD" id="cd06261">
    <property type="entry name" value="TM_PBP2"/>
    <property type="match status" value="1"/>
</dbReference>
<feature type="transmembrane region" description="Helical" evidence="7">
    <location>
        <begin position="47"/>
        <end position="74"/>
    </location>
</feature>
<evidence type="ECO:0000256" key="6">
    <source>
        <dbReference type="ARBA" id="ARBA00023136"/>
    </source>
</evidence>
<comment type="subcellular location">
    <subcellularLocation>
        <location evidence="1">Cell membrane</location>
        <topology evidence="1">Multi-pass membrane protein</topology>
    </subcellularLocation>
</comment>
<dbReference type="AlphaFoldDB" id="A0A0F9DC52"/>
<feature type="transmembrane region" description="Helical" evidence="7">
    <location>
        <begin position="165"/>
        <end position="190"/>
    </location>
</feature>
<dbReference type="Pfam" id="PF00528">
    <property type="entry name" value="BPD_transp_1"/>
    <property type="match status" value="1"/>
</dbReference>
<dbReference type="Gene3D" id="1.10.3720.10">
    <property type="entry name" value="MetI-like"/>
    <property type="match status" value="1"/>
</dbReference>
<keyword evidence="5 7" id="KW-1133">Transmembrane helix</keyword>
<keyword evidence="6 7" id="KW-0472">Membrane</keyword>
<proteinExistence type="predicted"/>
<dbReference type="PROSITE" id="PS50928">
    <property type="entry name" value="ABC_TM1"/>
    <property type="match status" value="1"/>
</dbReference>
<feature type="domain" description="ABC transmembrane type-1" evidence="8">
    <location>
        <begin position="51"/>
        <end position="221"/>
    </location>
</feature>
<keyword evidence="2" id="KW-0813">Transport</keyword>
<protein>
    <recommendedName>
        <fullName evidence="8">ABC transmembrane type-1 domain-containing protein</fullName>
    </recommendedName>
</protein>
<dbReference type="GO" id="GO:0005886">
    <property type="term" value="C:plasma membrane"/>
    <property type="evidence" value="ECO:0007669"/>
    <property type="project" value="UniProtKB-SubCell"/>
</dbReference>
<feature type="transmembrane region" description="Helical" evidence="7">
    <location>
        <begin position="124"/>
        <end position="144"/>
    </location>
</feature>
<evidence type="ECO:0000256" key="2">
    <source>
        <dbReference type="ARBA" id="ARBA00022448"/>
    </source>
</evidence>
<evidence type="ECO:0000256" key="1">
    <source>
        <dbReference type="ARBA" id="ARBA00004651"/>
    </source>
</evidence>
<keyword evidence="4 7" id="KW-0812">Transmembrane</keyword>
<dbReference type="InterPro" id="IPR000515">
    <property type="entry name" value="MetI-like"/>
</dbReference>
<dbReference type="SUPFAM" id="SSF161098">
    <property type="entry name" value="MetI-like"/>
    <property type="match status" value="1"/>
</dbReference>
<evidence type="ECO:0000256" key="3">
    <source>
        <dbReference type="ARBA" id="ARBA00022475"/>
    </source>
</evidence>
<accession>A0A0F9DC52</accession>
<reference evidence="9" key="1">
    <citation type="journal article" date="2015" name="Nature">
        <title>Complex archaea that bridge the gap between prokaryotes and eukaryotes.</title>
        <authorList>
            <person name="Spang A."/>
            <person name="Saw J.H."/>
            <person name="Jorgensen S.L."/>
            <person name="Zaremba-Niedzwiedzka K."/>
            <person name="Martijn J."/>
            <person name="Lind A.E."/>
            <person name="van Eijk R."/>
            <person name="Schleper C."/>
            <person name="Guy L."/>
            <person name="Ettema T.J."/>
        </authorList>
    </citation>
    <scope>NUCLEOTIDE SEQUENCE</scope>
</reference>
<evidence type="ECO:0000259" key="8">
    <source>
        <dbReference type="PROSITE" id="PS50928"/>
    </source>
</evidence>
<dbReference type="EMBL" id="LAZR01042385">
    <property type="protein sequence ID" value="KKL09658.1"/>
    <property type="molecule type" value="Genomic_DNA"/>
</dbReference>
<evidence type="ECO:0000256" key="7">
    <source>
        <dbReference type="SAM" id="Phobius"/>
    </source>
</evidence>
<evidence type="ECO:0000256" key="5">
    <source>
        <dbReference type="ARBA" id="ARBA00022989"/>
    </source>
</evidence>
<evidence type="ECO:0000256" key="4">
    <source>
        <dbReference type="ARBA" id="ARBA00022692"/>
    </source>
</evidence>
<gene>
    <name evidence="9" type="ORF">LCGC14_2563680</name>
</gene>
<evidence type="ECO:0000313" key="9">
    <source>
        <dbReference type="EMBL" id="KKL09658.1"/>
    </source>
</evidence>
<name>A0A0F9DC52_9ZZZZ</name>
<organism evidence="9">
    <name type="scientific">marine sediment metagenome</name>
    <dbReference type="NCBI Taxonomy" id="412755"/>
    <lineage>
        <taxon>unclassified sequences</taxon>
        <taxon>metagenomes</taxon>
        <taxon>ecological metagenomes</taxon>
    </lineage>
</organism>